<dbReference type="AlphaFoldDB" id="J0GZ27"/>
<dbReference type="InterPro" id="IPR008863">
    <property type="entry name" value="Toxic_anion-R_TelA"/>
</dbReference>
<name>J0GZ27_RHILT</name>
<gene>
    <name evidence="4" type="ORF">Rleg9DRAFT_1647</name>
</gene>
<dbReference type="PIRSF" id="PIRSF026508">
    <property type="entry name" value="TelA"/>
    <property type="match status" value="1"/>
</dbReference>
<accession>J0GZ27</accession>
<dbReference type="Proteomes" id="UP000005092">
    <property type="component" value="Unassembled WGS sequence"/>
</dbReference>
<evidence type="ECO:0000256" key="2">
    <source>
        <dbReference type="PIRNR" id="PIRNR026508"/>
    </source>
</evidence>
<dbReference type="HOGENOM" id="CLU_032111_0_0_5"/>
<feature type="coiled-coil region" evidence="3">
    <location>
        <begin position="346"/>
        <end position="373"/>
    </location>
</feature>
<evidence type="ECO:0000313" key="5">
    <source>
        <dbReference type="Proteomes" id="UP000005092"/>
    </source>
</evidence>
<evidence type="ECO:0000256" key="1">
    <source>
        <dbReference type="ARBA" id="ARBA00005541"/>
    </source>
</evidence>
<dbReference type="EMBL" id="JH719381">
    <property type="protein sequence ID" value="EJB02833.1"/>
    <property type="molecule type" value="Genomic_DNA"/>
</dbReference>
<evidence type="ECO:0000313" key="4">
    <source>
        <dbReference type="EMBL" id="EJB02833.1"/>
    </source>
</evidence>
<dbReference type="PANTHER" id="PTHR38432">
    <property type="entry name" value="TELA-LIKE PROTEIN SAOUHSC_01408"/>
    <property type="match status" value="1"/>
</dbReference>
<protein>
    <submittedName>
        <fullName evidence="4">Uncharacterized protein involved in tellurite resistance</fullName>
    </submittedName>
</protein>
<dbReference type="Pfam" id="PF05816">
    <property type="entry name" value="TelA"/>
    <property type="match status" value="1"/>
</dbReference>
<evidence type="ECO:0000256" key="3">
    <source>
        <dbReference type="SAM" id="Coils"/>
    </source>
</evidence>
<sequence length="374" mass="41629">MGLQTIYLSQAWKARLMADTDLATVQNAALPVVAADPAEIARISDTINITDRAGISVYGDRAQQAVSDYADRILREVRNKDLGEIGRLLSDIILKSKGLDPASLKDKGFLSRIFLSAKARLERFKAEFEDVAGQIDRIGLELDRHKDTLRRDIALLDDLHEETRQSIMRLEAYVQAGKAFAERFRSTELPRLKAAAETAATGPGGGMLEAQTYQDSLQALDRLEKRVFYLQQARQLGIQQLPQIRIVQAGDETLIENLQATSALTVPAWKQKMVILLGLTRQKSALELQKAVTDATNDMIRQASEMMKDQAIAIEQQSQRGIVDIDTLAKANRDLIDTISGVLQVQEEGRRKRAQAEQQMEQMTVELKKAMTGA</sequence>
<keyword evidence="3" id="KW-0175">Coiled coil</keyword>
<dbReference type="PANTHER" id="PTHR38432:SF1">
    <property type="entry name" value="TELA-LIKE PROTEIN SAOUHSC_01408"/>
    <property type="match status" value="1"/>
</dbReference>
<organism evidence="4 5">
    <name type="scientific">Rhizobium leguminosarum bv. trifolii WSM597</name>
    <dbReference type="NCBI Taxonomy" id="754764"/>
    <lineage>
        <taxon>Bacteria</taxon>
        <taxon>Pseudomonadati</taxon>
        <taxon>Pseudomonadota</taxon>
        <taxon>Alphaproteobacteria</taxon>
        <taxon>Hyphomicrobiales</taxon>
        <taxon>Rhizobiaceae</taxon>
        <taxon>Rhizobium/Agrobacterium group</taxon>
        <taxon>Rhizobium</taxon>
    </lineage>
</organism>
<proteinExistence type="inferred from homology"/>
<reference evidence="4 5" key="1">
    <citation type="submission" date="2012-02" db="EMBL/GenBank/DDBJ databases">
        <title>Improved High-Quality Draft Sequence of Rhizobium leguminosarum bv. trifolii WSM597.</title>
        <authorList>
            <consortium name="US DOE Joint Genome Institute"/>
            <person name="Lucas S."/>
            <person name="Han J."/>
            <person name="Lapidus A."/>
            <person name="Cheng J.-F."/>
            <person name="Goodwin L."/>
            <person name="Pitluck S."/>
            <person name="Peters L."/>
            <person name="Ovchinnikova G."/>
            <person name="Held B."/>
            <person name="Detter J.C."/>
            <person name="Han C."/>
            <person name="Tapia R."/>
            <person name="Land M."/>
            <person name="Hauser L."/>
            <person name="Kyrpides N."/>
            <person name="Ivanova N."/>
            <person name="Pagani I."/>
            <person name="Brau L."/>
            <person name="Yates R."/>
            <person name="O'Hara G."/>
            <person name="Rui T."/>
            <person name="Howieson J."/>
            <person name="Reeve W."/>
            <person name="Woyke T."/>
        </authorList>
    </citation>
    <scope>NUCLEOTIDE SEQUENCE [LARGE SCALE GENOMIC DNA]</scope>
    <source>
        <strain evidence="4 5">WSM597</strain>
    </source>
</reference>
<comment type="similarity">
    <text evidence="1 2">Belongs to the TelA family.</text>
</comment>